<dbReference type="InterPro" id="IPR036249">
    <property type="entry name" value="Thioredoxin-like_sf"/>
</dbReference>
<dbReference type="InterPro" id="IPR013783">
    <property type="entry name" value="Ig-like_fold"/>
</dbReference>
<evidence type="ECO:0000256" key="1">
    <source>
        <dbReference type="SAM" id="SignalP"/>
    </source>
</evidence>
<dbReference type="SUPFAM" id="SSF52833">
    <property type="entry name" value="Thioredoxin-like"/>
    <property type="match status" value="1"/>
</dbReference>
<reference evidence="3" key="1">
    <citation type="submission" date="2016-10" db="EMBL/GenBank/DDBJ databases">
        <authorList>
            <person name="Varghese N."/>
            <person name="Submissions S."/>
        </authorList>
    </citation>
    <scope>NUCLEOTIDE SEQUENCE [LARGE SCALE GENOMIC DNA]</scope>
    <source>
        <strain evidence="3">DSM 21789</strain>
    </source>
</reference>
<sequence length="274" mass="29941">MKKILIITAAFLSIMSQSCISDDWEDKSVNTAVVEQPIPGKFLKNVLIEDYTGTWCQYCPRVLFGLDKVEEEHLDAYPVSIHIANNPNTDPYIFPANTLQQAMGVSGLPTAMLNRNILWDNETTTTEIKNLIKPNSDLGIALNSTVASGNINLDVNIKFVENFSGLKLIVYVLEDGLYADQTNATSFFGGINPIPNYEHNHVLKSCLTDLVNGVALSGTSNGATITQNFTIPVPSNIANVNNISFVAFVVDSTGRAINVRGAEPNITQTFQENL</sequence>
<dbReference type="STRING" id="498292.SAMN05660845_2379"/>
<gene>
    <name evidence="2" type="ORF">SAMN05660845_2379</name>
</gene>
<protein>
    <submittedName>
        <fullName evidence="2">Outer membrane protein Omp28</fullName>
    </submittedName>
</protein>
<dbReference type="Gene3D" id="3.40.30.10">
    <property type="entry name" value="Glutaredoxin"/>
    <property type="match status" value="1"/>
</dbReference>
<evidence type="ECO:0000313" key="3">
    <source>
        <dbReference type="Proteomes" id="UP000199604"/>
    </source>
</evidence>
<dbReference type="OrthoDB" id="1081990at2"/>
<dbReference type="RefSeq" id="WP_091477469.1">
    <property type="nucleotide sequence ID" value="NZ_FOJT01000006.1"/>
</dbReference>
<dbReference type="Proteomes" id="UP000199604">
    <property type="component" value="Unassembled WGS sequence"/>
</dbReference>
<evidence type="ECO:0000313" key="2">
    <source>
        <dbReference type="EMBL" id="SFB28127.1"/>
    </source>
</evidence>
<accession>A0A1I0ZRG5</accession>
<feature type="signal peptide" evidence="1">
    <location>
        <begin position="1"/>
        <end position="21"/>
    </location>
</feature>
<dbReference type="InterPro" id="IPR021615">
    <property type="entry name" value="Omp28"/>
</dbReference>
<organism evidence="2 3">
    <name type="scientific">Flavobacterium swingsii</name>
    <dbReference type="NCBI Taxonomy" id="498292"/>
    <lineage>
        <taxon>Bacteria</taxon>
        <taxon>Pseudomonadati</taxon>
        <taxon>Bacteroidota</taxon>
        <taxon>Flavobacteriia</taxon>
        <taxon>Flavobacteriales</taxon>
        <taxon>Flavobacteriaceae</taxon>
        <taxon>Flavobacterium</taxon>
    </lineage>
</organism>
<dbReference type="Gene3D" id="2.60.40.10">
    <property type="entry name" value="Immunoglobulins"/>
    <property type="match status" value="1"/>
</dbReference>
<keyword evidence="3" id="KW-1185">Reference proteome</keyword>
<dbReference type="EMBL" id="FOJT01000006">
    <property type="protein sequence ID" value="SFB28127.1"/>
    <property type="molecule type" value="Genomic_DNA"/>
</dbReference>
<name>A0A1I0ZRG5_9FLAO</name>
<proteinExistence type="predicted"/>
<keyword evidence="1" id="KW-0732">Signal</keyword>
<dbReference type="AlphaFoldDB" id="A0A1I0ZRG5"/>
<dbReference type="Pfam" id="PF11551">
    <property type="entry name" value="Omp28"/>
    <property type="match status" value="1"/>
</dbReference>
<dbReference type="PROSITE" id="PS51257">
    <property type="entry name" value="PROKAR_LIPOPROTEIN"/>
    <property type="match status" value="1"/>
</dbReference>
<feature type="chain" id="PRO_5011789900" evidence="1">
    <location>
        <begin position="22"/>
        <end position="274"/>
    </location>
</feature>